<evidence type="ECO:0000313" key="2">
    <source>
        <dbReference type="Proteomes" id="UP001497444"/>
    </source>
</evidence>
<dbReference type="Proteomes" id="UP001497444">
    <property type="component" value="Chromosome 1"/>
</dbReference>
<dbReference type="InterPro" id="IPR013785">
    <property type="entry name" value="Aldolase_TIM"/>
</dbReference>
<accession>A0ABP0VJE4</accession>
<evidence type="ECO:0000313" key="1">
    <source>
        <dbReference type="EMBL" id="CAK9254542.1"/>
    </source>
</evidence>
<dbReference type="PANTHER" id="PTHR45936">
    <property type="entry name" value="TRNA-DIHYDROURIDINE(20) SYNTHASE [NAD(P)+]-LIKE"/>
    <property type="match status" value="1"/>
</dbReference>
<protein>
    <submittedName>
        <fullName evidence="1">Uncharacterized protein</fullName>
    </submittedName>
</protein>
<dbReference type="Gene3D" id="3.20.20.70">
    <property type="entry name" value="Aldolase class I"/>
    <property type="match status" value="1"/>
</dbReference>
<keyword evidence="2" id="KW-1185">Reference proteome</keyword>
<proteinExistence type="predicted"/>
<sequence length="161" mass="18074">MQRTVPFRMLAAKYGADITCGAEIVDHRRLRCTPKINKMLGTVDLVEKDTDTVVFWTWDKEKSPAVFKIGTSDAVQAVQAANLVKVAYRPRGRTQWDGVAEVVVPLLISEDEKALVTCISCLTKLVGRLRSEELMAKLPSFLLVLFDAFDNRIAEVRKVHI</sequence>
<reference evidence="1 2" key="1">
    <citation type="submission" date="2024-02" db="EMBL/GenBank/DDBJ databases">
        <authorList>
            <consortium name="ELIXIR-Norway"/>
            <consortium name="Elixir Norway"/>
        </authorList>
    </citation>
    <scope>NUCLEOTIDE SEQUENCE [LARGE SCALE GENOMIC DNA]</scope>
</reference>
<gene>
    <name evidence="1" type="ORF">CSSPJE1EN1_LOCUS20</name>
</gene>
<organism evidence="1 2">
    <name type="scientific">Sphagnum jensenii</name>
    <dbReference type="NCBI Taxonomy" id="128206"/>
    <lineage>
        <taxon>Eukaryota</taxon>
        <taxon>Viridiplantae</taxon>
        <taxon>Streptophyta</taxon>
        <taxon>Embryophyta</taxon>
        <taxon>Bryophyta</taxon>
        <taxon>Sphagnophytina</taxon>
        <taxon>Sphagnopsida</taxon>
        <taxon>Sphagnales</taxon>
        <taxon>Sphagnaceae</taxon>
        <taxon>Sphagnum</taxon>
    </lineage>
</organism>
<dbReference type="EMBL" id="OZ020096">
    <property type="protein sequence ID" value="CAK9254542.1"/>
    <property type="molecule type" value="Genomic_DNA"/>
</dbReference>
<dbReference type="PANTHER" id="PTHR45936:SF1">
    <property type="entry name" value="TRNA-DIHYDROURIDINE(20) SYNTHASE [NAD(P)+]-LIKE"/>
    <property type="match status" value="1"/>
</dbReference>
<name>A0ABP0VJE4_9BRYO</name>
<dbReference type="InterPro" id="IPR052582">
    <property type="entry name" value="tRNA-DUS-like"/>
</dbReference>